<dbReference type="InterPro" id="IPR027417">
    <property type="entry name" value="P-loop_NTPase"/>
</dbReference>
<comment type="caution">
    <text evidence="9">The sequence shown here is derived from an EMBL/GenBank/DDBJ whole genome shotgun (WGS) entry which is preliminary data.</text>
</comment>
<dbReference type="PROSITE" id="PS51192">
    <property type="entry name" value="HELICASE_ATP_BIND_1"/>
    <property type="match status" value="1"/>
</dbReference>
<dbReference type="GO" id="GO:0009378">
    <property type="term" value="F:four-way junction helicase activity"/>
    <property type="evidence" value="ECO:0007669"/>
    <property type="project" value="TreeGrafter"/>
</dbReference>
<evidence type="ECO:0000313" key="10">
    <source>
        <dbReference type="Proteomes" id="UP001186944"/>
    </source>
</evidence>
<dbReference type="GO" id="GO:0000723">
    <property type="term" value="P:telomere maintenance"/>
    <property type="evidence" value="ECO:0007669"/>
    <property type="project" value="TreeGrafter"/>
</dbReference>
<dbReference type="PROSITE" id="PS51194">
    <property type="entry name" value="HELICASE_CTER"/>
    <property type="match status" value="1"/>
</dbReference>
<dbReference type="EC" id="5.6.2.4" evidence="5"/>
<dbReference type="Pfam" id="PF00271">
    <property type="entry name" value="Helicase_C"/>
    <property type="match status" value="1"/>
</dbReference>
<dbReference type="GO" id="GO:0005694">
    <property type="term" value="C:chromosome"/>
    <property type="evidence" value="ECO:0007669"/>
    <property type="project" value="TreeGrafter"/>
</dbReference>
<proteinExistence type="inferred from homology"/>
<feature type="domain" description="Helicase C-terminal" evidence="8">
    <location>
        <begin position="193"/>
        <end position="353"/>
    </location>
</feature>
<evidence type="ECO:0000256" key="4">
    <source>
        <dbReference type="ARBA" id="ARBA00034617"/>
    </source>
</evidence>
<comment type="catalytic activity">
    <reaction evidence="4">
        <text>Couples ATP hydrolysis with the unwinding of duplex DNA by translocating in the 3'-5' direction.</text>
        <dbReference type="EC" id="5.6.2.4"/>
    </reaction>
</comment>
<dbReference type="SMART" id="SM00487">
    <property type="entry name" value="DEXDc"/>
    <property type="match status" value="1"/>
</dbReference>
<evidence type="ECO:0000256" key="2">
    <source>
        <dbReference type="ARBA" id="ARBA00022741"/>
    </source>
</evidence>
<evidence type="ECO:0000259" key="8">
    <source>
        <dbReference type="PROSITE" id="PS51194"/>
    </source>
</evidence>
<name>A0AA88YVP8_PINIB</name>
<dbReference type="GO" id="GO:0003676">
    <property type="term" value="F:nucleic acid binding"/>
    <property type="evidence" value="ECO:0007669"/>
    <property type="project" value="InterPro"/>
</dbReference>
<evidence type="ECO:0000256" key="5">
    <source>
        <dbReference type="ARBA" id="ARBA00034808"/>
    </source>
</evidence>
<feature type="domain" description="Helicase ATP-binding" evidence="7">
    <location>
        <begin position="1"/>
        <end position="164"/>
    </location>
</feature>
<dbReference type="GO" id="GO:0000724">
    <property type="term" value="P:double-strand break repair via homologous recombination"/>
    <property type="evidence" value="ECO:0007669"/>
    <property type="project" value="TreeGrafter"/>
</dbReference>
<organism evidence="9 10">
    <name type="scientific">Pinctada imbricata</name>
    <name type="common">Atlantic pearl-oyster</name>
    <name type="synonym">Pinctada martensii</name>
    <dbReference type="NCBI Taxonomy" id="66713"/>
    <lineage>
        <taxon>Eukaryota</taxon>
        <taxon>Metazoa</taxon>
        <taxon>Spiralia</taxon>
        <taxon>Lophotrochozoa</taxon>
        <taxon>Mollusca</taxon>
        <taxon>Bivalvia</taxon>
        <taxon>Autobranchia</taxon>
        <taxon>Pteriomorphia</taxon>
        <taxon>Pterioida</taxon>
        <taxon>Pterioidea</taxon>
        <taxon>Pteriidae</taxon>
        <taxon>Pinctada</taxon>
    </lineage>
</organism>
<sequence>MAILPTGYGKSLPYQLYPLVLQAMGEVTSKVIVCCPLISLMKDQVKRANAFEGITAAYIGQSQDKENILSADIIFGSPEALLSSEWKDKLNDLNITVIVIDEFHLIATWGQNDKDSKLAFRRWFGEIGELRTICPGACVLALSATCTQKAKKRVMKVVTFKADHVSIFISPDKRNIKYIVKRVTNNTEMSMTWVVDGLLELGKLFPKILIYCKSISDVAKIFDYITDEVSEELRSCVAMYHSETEDAIKETILTSISDPQDKIRIIISTNALGMGVDFKNLSNVILFGPPNSMLDVVQELGRAGRNGERAVAILMYKSHHLSQCDEEVKVLYHTLECRRISMMKPFLGDNDLEQLKLDIGDHTCCDICQQKCTCKNCALLTLEKLLTGQDFSSYQYDEELSDTSDEMSDEIIDDNKSDFEP</sequence>
<dbReference type="AlphaFoldDB" id="A0AA88YVP8"/>
<evidence type="ECO:0000259" key="7">
    <source>
        <dbReference type="PROSITE" id="PS51192"/>
    </source>
</evidence>
<evidence type="ECO:0000256" key="1">
    <source>
        <dbReference type="ARBA" id="ARBA00005446"/>
    </source>
</evidence>
<evidence type="ECO:0000256" key="3">
    <source>
        <dbReference type="ARBA" id="ARBA00022840"/>
    </source>
</evidence>
<dbReference type="PANTHER" id="PTHR13710">
    <property type="entry name" value="DNA HELICASE RECQ FAMILY MEMBER"/>
    <property type="match status" value="1"/>
</dbReference>
<dbReference type="GO" id="GO:0005524">
    <property type="term" value="F:ATP binding"/>
    <property type="evidence" value="ECO:0007669"/>
    <property type="project" value="UniProtKB-KW"/>
</dbReference>
<dbReference type="InterPro" id="IPR011545">
    <property type="entry name" value="DEAD/DEAH_box_helicase_dom"/>
</dbReference>
<keyword evidence="10" id="KW-1185">Reference proteome</keyword>
<dbReference type="Proteomes" id="UP001186944">
    <property type="component" value="Unassembled WGS sequence"/>
</dbReference>
<dbReference type="InterPro" id="IPR001650">
    <property type="entry name" value="Helicase_C-like"/>
</dbReference>
<comment type="similarity">
    <text evidence="1">Belongs to the helicase family. RecQ subfamily.</text>
</comment>
<dbReference type="SMART" id="SM00490">
    <property type="entry name" value="HELICc"/>
    <property type="match status" value="1"/>
</dbReference>
<keyword evidence="2" id="KW-0547">Nucleotide-binding</keyword>
<dbReference type="Gene3D" id="3.40.50.300">
    <property type="entry name" value="P-loop containing nucleotide triphosphate hydrolases"/>
    <property type="match status" value="2"/>
</dbReference>
<dbReference type="GO" id="GO:0005737">
    <property type="term" value="C:cytoplasm"/>
    <property type="evidence" value="ECO:0007669"/>
    <property type="project" value="TreeGrafter"/>
</dbReference>
<dbReference type="SUPFAM" id="SSF52540">
    <property type="entry name" value="P-loop containing nucleoside triphosphate hydrolases"/>
    <property type="match status" value="1"/>
</dbReference>
<protein>
    <recommendedName>
        <fullName evidence="5">DNA 3'-5' helicase</fullName>
        <ecNumber evidence="5">5.6.2.4</ecNumber>
    </recommendedName>
</protein>
<dbReference type="GO" id="GO:0005654">
    <property type="term" value="C:nucleoplasm"/>
    <property type="evidence" value="ECO:0007669"/>
    <property type="project" value="TreeGrafter"/>
</dbReference>
<dbReference type="InterPro" id="IPR014001">
    <property type="entry name" value="Helicase_ATP-bd"/>
</dbReference>
<dbReference type="Pfam" id="PF00270">
    <property type="entry name" value="DEAD"/>
    <property type="match status" value="1"/>
</dbReference>
<evidence type="ECO:0000256" key="6">
    <source>
        <dbReference type="SAM" id="MobiDB-lite"/>
    </source>
</evidence>
<reference evidence="9" key="1">
    <citation type="submission" date="2019-08" db="EMBL/GenBank/DDBJ databases">
        <title>The improved chromosome-level genome for the pearl oyster Pinctada fucata martensii using PacBio sequencing and Hi-C.</title>
        <authorList>
            <person name="Zheng Z."/>
        </authorList>
    </citation>
    <scope>NUCLEOTIDE SEQUENCE</scope>
    <source>
        <strain evidence="9">ZZ-2019</strain>
        <tissue evidence="9">Adductor muscle</tissue>
    </source>
</reference>
<dbReference type="EMBL" id="VSWD01000001">
    <property type="protein sequence ID" value="KAK3108951.1"/>
    <property type="molecule type" value="Genomic_DNA"/>
</dbReference>
<keyword evidence="3" id="KW-0067">ATP-binding</keyword>
<dbReference type="GO" id="GO:0043138">
    <property type="term" value="F:3'-5' DNA helicase activity"/>
    <property type="evidence" value="ECO:0007669"/>
    <property type="project" value="UniProtKB-EC"/>
</dbReference>
<evidence type="ECO:0000313" key="9">
    <source>
        <dbReference type="EMBL" id="KAK3108951.1"/>
    </source>
</evidence>
<accession>A0AA88YVP8</accession>
<dbReference type="PANTHER" id="PTHR13710:SF157">
    <property type="entry name" value="DNA HELICASE"/>
    <property type="match status" value="1"/>
</dbReference>
<feature type="region of interest" description="Disordered" evidence="6">
    <location>
        <begin position="397"/>
        <end position="421"/>
    </location>
</feature>
<gene>
    <name evidence="9" type="ORF">FSP39_019629</name>
</gene>
<feature type="compositionally biased region" description="Acidic residues" evidence="6">
    <location>
        <begin position="397"/>
        <end position="412"/>
    </location>
</feature>